<dbReference type="PANTHER" id="PTHR35458">
    <property type="entry name" value="SLR0755 PROTEIN"/>
    <property type="match status" value="1"/>
</dbReference>
<dbReference type="GO" id="GO:0004540">
    <property type="term" value="F:RNA nuclease activity"/>
    <property type="evidence" value="ECO:0007669"/>
    <property type="project" value="InterPro"/>
</dbReference>
<proteinExistence type="predicted"/>
<protein>
    <submittedName>
        <fullName evidence="3">NYN domain-containing protein</fullName>
    </submittedName>
</protein>
<comment type="caution">
    <text evidence="3">The sequence shown here is derived from an EMBL/GenBank/DDBJ whole genome shotgun (WGS) entry which is preliminary data.</text>
</comment>
<dbReference type="InterPro" id="IPR047140">
    <property type="entry name" value="LabA"/>
</dbReference>
<dbReference type="AlphaFoldDB" id="A0A6P2CBB7"/>
<dbReference type="RefSeq" id="WP_010839918.1">
    <property type="nucleotide sequence ID" value="NZ_QRCM01000001.1"/>
</dbReference>
<dbReference type="EMBL" id="QRCM01000001">
    <property type="protein sequence ID" value="TXG89835.1"/>
    <property type="molecule type" value="Genomic_DNA"/>
</dbReference>
<feature type="domain" description="NYN" evidence="2">
    <location>
        <begin position="7"/>
        <end position="165"/>
    </location>
</feature>
<name>A0A6P2CBB7_9NOCA</name>
<evidence type="ECO:0000256" key="1">
    <source>
        <dbReference type="SAM" id="MobiDB-lite"/>
    </source>
</evidence>
<feature type="region of interest" description="Disordered" evidence="1">
    <location>
        <begin position="186"/>
        <end position="248"/>
    </location>
</feature>
<evidence type="ECO:0000259" key="2">
    <source>
        <dbReference type="Pfam" id="PF01936"/>
    </source>
</evidence>
<evidence type="ECO:0000313" key="4">
    <source>
        <dbReference type="Proteomes" id="UP000471120"/>
    </source>
</evidence>
<reference evidence="3 4" key="1">
    <citation type="submission" date="2018-07" db="EMBL/GenBank/DDBJ databases">
        <title>Genome sequence of Rhodococcus rhodnii ATCC 35071 from Rhodnius prolixus.</title>
        <authorList>
            <person name="Patel V."/>
            <person name="Vogel K.J."/>
        </authorList>
    </citation>
    <scope>NUCLEOTIDE SEQUENCE [LARGE SCALE GENOMIC DNA]</scope>
    <source>
        <strain evidence="3 4">ATCC 35071</strain>
    </source>
</reference>
<dbReference type="PANTHER" id="PTHR35458:SF8">
    <property type="entry name" value="SLR0650 PROTEIN"/>
    <property type="match status" value="1"/>
</dbReference>
<sequence length="333" mass="36063">MRSTCALYIDTGYLLASVATRVTGTSLRSGINVDYAALIRSLVAAAEARCGLPILRVHWYDSARDGVADRQQERIGELPKVKLRLGRFGVNGEQKGVDLRIGLDLVAHARNGASDVFFLVSGDDDLTEAVEEAQMHGVQVVVLGVPNSAGRPHGVSRHLIRAADDLDTIDGACVDVAVVKVDRPAPPAPPALTAPPAAPVPTVESPRPAVRTPLDLAGRQRIQEPPRPQSVPVYSVSSGAPAQAPPEYIDTDTDVPSEQDRVIDDVVARVLASFRESATADELLDLRRARPYIPPAIDRALLLDASEATEKYDLDEGIRYRLRSRFWEIHVAR</sequence>
<gene>
    <name evidence="3" type="ORF">DW322_05910</name>
</gene>
<accession>A0A6P2CBB7</accession>
<dbReference type="InterPro" id="IPR021139">
    <property type="entry name" value="NYN"/>
</dbReference>
<dbReference type="Pfam" id="PF01936">
    <property type="entry name" value="NYN"/>
    <property type="match status" value="1"/>
</dbReference>
<dbReference type="Gene3D" id="3.40.50.1010">
    <property type="entry name" value="5'-nuclease"/>
    <property type="match status" value="1"/>
</dbReference>
<organism evidence="3 4">
    <name type="scientific">Rhodococcus rhodnii</name>
    <dbReference type="NCBI Taxonomy" id="38312"/>
    <lineage>
        <taxon>Bacteria</taxon>
        <taxon>Bacillati</taxon>
        <taxon>Actinomycetota</taxon>
        <taxon>Actinomycetes</taxon>
        <taxon>Mycobacteriales</taxon>
        <taxon>Nocardiaceae</taxon>
        <taxon>Rhodococcus</taxon>
    </lineage>
</organism>
<evidence type="ECO:0000313" key="3">
    <source>
        <dbReference type="EMBL" id="TXG89835.1"/>
    </source>
</evidence>
<feature type="compositionally biased region" description="Pro residues" evidence="1">
    <location>
        <begin position="186"/>
        <end position="199"/>
    </location>
</feature>
<dbReference type="Proteomes" id="UP000471120">
    <property type="component" value="Unassembled WGS sequence"/>
</dbReference>